<dbReference type="AlphaFoldDB" id="A0A078AQ47"/>
<feature type="compositionally biased region" description="Basic residues" evidence="2">
    <location>
        <begin position="806"/>
        <end position="824"/>
    </location>
</feature>
<feature type="region of interest" description="Disordered" evidence="2">
    <location>
        <begin position="591"/>
        <end position="676"/>
    </location>
</feature>
<feature type="compositionally biased region" description="Polar residues" evidence="2">
    <location>
        <begin position="491"/>
        <end position="501"/>
    </location>
</feature>
<proteinExistence type="predicted"/>
<protein>
    <submittedName>
        <fullName evidence="3">Uncharacterized protein</fullName>
    </submittedName>
</protein>
<dbReference type="Proteomes" id="UP000039865">
    <property type="component" value="Unassembled WGS sequence"/>
</dbReference>
<feature type="compositionally biased region" description="Polar residues" evidence="2">
    <location>
        <begin position="474"/>
        <end position="483"/>
    </location>
</feature>
<dbReference type="EMBL" id="CCKQ01012868">
    <property type="protein sequence ID" value="CDW84505.1"/>
    <property type="molecule type" value="Genomic_DNA"/>
</dbReference>
<feature type="region of interest" description="Disordered" evidence="2">
    <location>
        <begin position="804"/>
        <end position="824"/>
    </location>
</feature>
<feature type="compositionally biased region" description="Polar residues" evidence="2">
    <location>
        <begin position="522"/>
        <end position="539"/>
    </location>
</feature>
<organism evidence="3 4">
    <name type="scientific">Stylonychia lemnae</name>
    <name type="common">Ciliate</name>
    <dbReference type="NCBI Taxonomy" id="5949"/>
    <lineage>
        <taxon>Eukaryota</taxon>
        <taxon>Sar</taxon>
        <taxon>Alveolata</taxon>
        <taxon>Ciliophora</taxon>
        <taxon>Intramacronucleata</taxon>
        <taxon>Spirotrichea</taxon>
        <taxon>Stichotrichia</taxon>
        <taxon>Sporadotrichida</taxon>
        <taxon>Oxytrichidae</taxon>
        <taxon>Stylonychinae</taxon>
        <taxon>Stylonychia</taxon>
    </lineage>
</organism>
<keyword evidence="4" id="KW-1185">Reference proteome</keyword>
<evidence type="ECO:0000313" key="3">
    <source>
        <dbReference type="EMBL" id="CDW84505.1"/>
    </source>
</evidence>
<gene>
    <name evidence="3" type="primary">Contig6860.g7345</name>
    <name evidence="3" type="ORF">STYLEM_13569</name>
</gene>
<accession>A0A078AQ47</accession>
<sequence>MSNVKINEGLGSRTTNTPVSSYKTIIDKLPNFFHSQKEFISIPKGKPFLKRSPRNGIANQSAIATLQNDRYLQTLKEQTKEDFELLYSQVKESDINGLTLGNINTFDYGQFILDLKGIPTGVSKVLEDKMQNIQDEHQLQMDLQTQNYNSPPGNQLKVNFKFDPKRIKNLPQRPLYTFQQSYVQPANHLTKEISPVQQTFKEVVNFYKPLMQITMSNGSSRDNSPNKYQQNTWQVQLPDELIRHNQNKGRFYSFQSPTHQQFTHSTLGGMQPNFKSLKDLTRSKYTITTDNKDQERMSKYMEDYIKMKQEQDEQANQRQMGLLENQRQYQVLKEHLQRQRELHLQKLKEEQEMVQEAQKRDSAMGQYLRQSSKELEISQKLKYDNKINSVVLSAQNNNKQSILSRSNNSHELADEMKDAVVGMSPIQLKMETDRGSSINTYRLEQLEEIMRVKGITNLDQNLIKIPELQISQSPTNTFSSQENSVKKSSKGSKTNYQSKNQNLKDRKKVKINTQELLEEDSLANSPKRNQSYNFSNTSPGKELKKTYQSQSSQLNLQYKKNSEESNMPNYDPEQGKNEILKKIVEEQQKHLKIQKSYKYSSRNSNRTGQQAQDSNQEQNQDESSTNSKNGNSHNNFITINNQSENASKQQSPESYKRNQLRINRGSPKKQQKKENLNEVSIKATQYMRDSKNNQISLFTSKELPSMSKNASEKKNIPPMLRIDLLKNHKSSSPSNGFSNPLSSRKPIPIDGESERQDLINEIIKLTTPRSPQKEDYKNSDILLYRNMKSTAKSNINIMYGSVSQKSARKVKLEKKKKTPKEKYK</sequence>
<feature type="compositionally biased region" description="Polar residues" evidence="2">
    <location>
        <begin position="730"/>
        <end position="742"/>
    </location>
</feature>
<reference evidence="3 4" key="1">
    <citation type="submission" date="2014-06" db="EMBL/GenBank/DDBJ databases">
        <authorList>
            <person name="Swart Estienne"/>
        </authorList>
    </citation>
    <scope>NUCLEOTIDE SEQUENCE [LARGE SCALE GENOMIC DNA]</scope>
    <source>
        <strain evidence="3 4">130c</strain>
    </source>
</reference>
<evidence type="ECO:0000256" key="2">
    <source>
        <dbReference type="SAM" id="MobiDB-lite"/>
    </source>
</evidence>
<evidence type="ECO:0000256" key="1">
    <source>
        <dbReference type="SAM" id="Coils"/>
    </source>
</evidence>
<feature type="compositionally biased region" description="Low complexity" evidence="2">
    <location>
        <begin position="609"/>
        <end position="623"/>
    </location>
</feature>
<feature type="compositionally biased region" description="Polar residues" evidence="2">
    <location>
        <begin position="624"/>
        <end position="653"/>
    </location>
</feature>
<feature type="region of interest" description="Disordered" evidence="2">
    <location>
        <begin position="726"/>
        <end position="753"/>
    </location>
</feature>
<feature type="compositionally biased region" description="Polar residues" evidence="2">
    <location>
        <begin position="597"/>
        <end position="608"/>
    </location>
</feature>
<dbReference type="InParanoid" id="A0A078AQ47"/>
<evidence type="ECO:0000313" key="4">
    <source>
        <dbReference type="Proteomes" id="UP000039865"/>
    </source>
</evidence>
<feature type="coiled-coil region" evidence="1">
    <location>
        <begin position="333"/>
        <end position="360"/>
    </location>
</feature>
<name>A0A078AQ47_STYLE</name>
<feature type="region of interest" description="Disordered" evidence="2">
    <location>
        <begin position="474"/>
        <end position="553"/>
    </location>
</feature>
<keyword evidence="1" id="KW-0175">Coiled coil</keyword>